<keyword evidence="2" id="KW-1185">Reference proteome</keyword>
<reference evidence="1" key="1">
    <citation type="journal article" date="2014" name="Int. J. Syst. Evol. Microbiol.">
        <title>Complete genome sequence of Corynebacterium casei LMG S-19264T (=DSM 44701T), isolated from a smear-ripened cheese.</title>
        <authorList>
            <consortium name="US DOE Joint Genome Institute (JGI-PGF)"/>
            <person name="Walter F."/>
            <person name="Albersmeier A."/>
            <person name="Kalinowski J."/>
            <person name="Ruckert C."/>
        </authorList>
    </citation>
    <scope>NUCLEOTIDE SEQUENCE</scope>
    <source>
        <strain evidence="1">CGMCC 1.12426</strain>
    </source>
</reference>
<proteinExistence type="predicted"/>
<protein>
    <submittedName>
        <fullName evidence="1">Uncharacterized protein</fullName>
    </submittedName>
</protein>
<sequence length="125" mass="13646">MVPGMIGKQSRAPRTHPSRVRVTGFSLMVLSAGRWPVRPGGSRAWDASPHGMRTLWGCVPPDRKSLAAYPRVQIAIGYAPVGQQNPISIRDATDQAGFWIALQKHVIKHAQAGEPKEQGEDELEA</sequence>
<gene>
    <name evidence="1" type="ORF">GCM10011316_26350</name>
</gene>
<evidence type="ECO:0000313" key="1">
    <source>
        <dbReference type="EMBL" id="GGB53039.1"/>
    </source>
</evidence>
<comment type="caution">
    <text evidence="1">The sequence shown here is derived from an EMBL/GenBank/DDBJ whole genome shotgun (WGS) entry which is preliminary data.</text>
</comment>
<dbReference type="Proteomes" id="UP000605148">
    <property type="component" value="Unassembled WGS sequence"/>
</dbReference>
<name>A0A916X2T2_9HYPH</name>
<dbReference type="EMBL" id="BMFA01000007">
    <property type="protein sequence ID" value="GGB53039.1"/>
    <property type="molecule type" value="Genomic_DNA"/>
</dbReference>
<reference evidence="1" key="2">
    <citation type="submission" date="2020-09" db="EMBL/GenBank/DDBJ databases">
        <authorList>
            <person name="Sun Q."/>
            <person name="Zhou Y."/>
        </authorList>
    </citation>
    <scope>NUCLEOTIDE SEQUENCE</scope>
    <source>
        <strain evidence="1">CGMCC 1.12426</strain>
    </source>
</reference>
<dbReference type="AlphaFoldDB" id="A0A916X2T2"/>
<organism evidence="1 2">
    <name type="scientific">Roseibium aquae</name>
    <dbReference type="NCBI Taxonomy" id="1323746"/>
    <lineage>
        <taxon>Bacteria</taxon>
        <taxon>Pseudomonadati</taxon>
        <taxon>Pseudomonadota</taxon>
        <taxon>Alphaproteobacteria</taxon>
        <taxon>Hyphomicrobiales</taxon>
        <taxon>Stappiaceae</taxon>
        <taxon>Roseibium</taxon>
    </lineage>
</organism>
<accession>A0A916X2T2</accession>
<evidence type="ECO:0000313" key="2">
    <source>
        <dbReference type="Proteomes" id="UP000605148"/>
    </source>
</evidence>